<dbReference type="PROSITE" id="PS51387">
    <property type="entry name" value="FAD_PCMH"/>
    <property type="match status" value="1"/>
</dbReference>
<name>A0A5C6GD79_METRR</name>
<comment type="similarity">
    <text evidence="2">Belongs to the oxygen-dependent FAD-linked oxidoreductase family.</text>
</comment>
<feature type="domain" description="FAD-binding PCMH-type" evidence="6">
    <location>
        <begin position="8"/>
        <end position="187"/>
    </location>
</feature>
<dbReference type="Gene3D" id="3.30.465.10">
    <property type="match status" value="1"/>
</dbReference>
<evidence type="ECO:0000256" key="3">
    <source>
        <dbReference type="ARBA" id="ARBA00022630"/>
    </source>
</evidence>
<accession>A0A5C6GD79</accession>
<proteinExistence type="inferred from homology"/>
<evidence type="ECO:0000256" key="4">
    <source>
        <dbReference type="ARBA" id="ARBA00022827"/>
    </source>
</evidence>
<dbReference type="InterPro" id="IPR016169">
    <property type="entry name" value="FAD-bd_PCMH_sub2"/>
</dbReference>
<dbReference type="AlphaFoldDB" id="A0A5C6GD79"/>
<dbReference type="InterPro" id="IPR036318">
    <property type="entry name" value="FAD-bd_PCMH-like_sf"/>
</dbReference>
<dbReference type="SUPFAM" id="SSF56176">
    <property type="entry name" value="FAD-binding/transporter-associated domain-like"/>
    <property type="match status" value="1"/>
</dbReference>
<evidence type="ECO:0000313" key="8">
    <source>
        <dbReference type="Proteomes" id="UP000317257"/>
    </source>
</evidence>
<gene>
    <name evidence="7" type="ORF">ED733_001196</name>
</gene>
<keyword evidence="4" id="KW-0274">FAD</keyword>
<dbReference type="Gene3D" id="3.40.462.20">
    <property type="match status" value="1"/>
</dbReference>
<evidence type="ECO:0000259" key="6">
    <source>
        <dbReference type="PROSITE" id="PS51387"/>
    </source>
</evidence>
<protein>
    <recommendedName>
        <fullName evidence="6">FAD-binding PCMH-type domain-containing protein</fullName>
    </recommendedName>
</protein>
<dbReference type="Pfam" id="PF08031">
    <property type="entry name" value="BBE"/>
    <property type="match status" value="1"/>
</dbReference>
<dbReference type="PANTHER" id="PTHR42973">
    <property type="entry name" value="BINDING OXIDOREDUCTASE, PUTATIVE (AFU_ORTHOLOGUE AFUA_1G17690)-RELATED"/>
    <property type="match status" value="1"/>
</dbReference>
<dbReference type="InterPro" id="IPR016166">
    <property type="entry name" value="FAD-bd_PCMH"/>
</dbReference>
<reference evidence="8" key="1">
    <citation type="submission" date="2018-12" db="EMBL/GenBank/DDBJ databases">
        <title>The complete genome of Metarhizium rileyi, a key fungal pathogen of Lepidoptera.</title>
        <authorList>
            <person name="Binneck E."/>
            <person name="Lastra C.C.L."/>
            <person name="Sosa-Gomez D.R."/>
        </authorList>
    </citation>
    <scope>NUCLEOTIDE SEQUENCE [LARGE SCALE GENOMIC DNA]</scope>
    <source>
        <strain evidence="8">Cep018-CH2</strain>
    </source>
</reference>
<dbReference type="Proteomes" id="UP000317257">
    <property type="component" value="Unassembled WGS sequence"/>
</dbReference>
<evidence type="ECO:0000256" key="1">
    <source>
        <dbReference type="ARBA" id="ARBA00001974"/>
    </source>
</evidence>
<dbReference type="GO" id="GO:0071949">
    <property type="term" value="F:FAD binding"/>
    <property type="evidence" value="ECO:0007669"/>
    <property type="project" value="InterPro"/>
</dbReference>
<dbReference type="InterPro" id="IPR012951">
    <property type="entry name" value="BBE"/>
</dbReference>
<evidence type="ECO:0000256" key="5">
    <source>
        <dbReference type="ARBA" id="ARBA00023002"/>
    </source>
</evidence>
<dbReference type="GO" id="GO:0016491">
    <property type="term" value="F:oxidoreductase activity"/>
    <property type="evidence" value="ECO:0007669"/>
    <property type="project" value="UniProtKB-KW"/>
</dbReference>
<dbReference type="InterPro" id="IPR006094">
    <property type="entry name" value="Oxid_FAD_bind_N"/>
</dbReference>
<organism evidence="7 8">
    <name type="scientific">Metarhizium rileyi (strain RCEF 4871)</name>
    <name type="common">Nomuraea rileyi</name>
    <dbReference type="NCBI Taxonomy" id="1649241"/>
    <lineage>
        <taxon>Eukaryota</taxon>
        <taxon>Fungi</taxon>
        <taxon>Dikarya</taxon>
        <taxon>Ascomycota</taxon>
        <taxon>Pezizomycotina</taxon>
        <taxon>Sordariomycetes</taxon>
        <taxon>Hypocreomycetidae</taxon>
        <taxon>Hypocreales</taxon>
        <taxon>Clavicipitaceae</taxon>
        <taxon>Metarhizium</taxon>
    </lineage>
</organism>
<dbReference type="Pfam" id="PF01565">
    <property type="entry name" value="FAD_binding_4"/>
    <property type="match status" value="1"/>
</dbReference>
<keyword evidence="5" id="KW-0560">Oxidoreductase</keyword>
<dbReference type="InterPro" id="IPR050416">
    <property type="entry name" value="FAD-linked_Oxidoreductase"/>
</dbReference>
<comment type="caution">
    <text evidence="7">The sequence shown here is derived from an EMBL/GenBank/DDBJ whole genome shotgun (WGS) entry which is preliminary data.</text>
</comment>
<keyword evidence="3" id="KW-0285">Flavoprotein</keyword>
<evidence type="ECO:0000313" key="7">
    <source>
        <dbReference type="EMBL" id="TWU75379.1"/>
    </source>
</evidence>
<dbReference type="PANTHER" id="PTHR42973:SF39">
    <property type="entry name" value="FAD-BINDING PCMH-TYPE DOMAIN-CONTAINING PROTEIN"/>
    <property type="match status" value="1"/>
</dbReference>
<sequence>MASRSCELGNLASYAINVTGENDVKAALDFVKKHNIRLTVKNTGHDFLGKSTGKGSLALWMHNLRGMTTVADYNSVGYKGPAARVEAGVIGGEALSVLSQQGYRIITGTCPSVGLAGGFSSGGGHSLLASAYGMGSDAVLEWDVIKPNGQRVTATPTRHSDLYWALSGGGSGTYGIVLGITVKIFPDGIVGGGSLTFNASSVGNDSFWGAVGELVTRLPSFVDGGNTLTWAVQDNIFSTNAITVPDKDAVAVRELMAPFLEVLEMRGINYDFVTQTSATYLEHYTRYLGPLPYGRWPSTVQLSSRLVPRAILSNAEATANLTRALRVTVEDRYHMVGCHSINVKNVEHPDNAVIPAWRDAVAICLVTAFWDFNLTWDQMLAHKKHLVDVIIPTLEAATAGSASYMNEMDALYKGDWKKEFYAENYQQLWDTKRKYDPEGLLYGYTAIGSDAWTVDGSGRLCKA</sequence>
<comment type="cofactor">
    <cofactor evidence="1">
        <name>FAD</name>
        <dbReference type="ChEBI" id="CHEBI:57692"/>
    </cofactor>
</comment>
<dbReference type="EMBL" id="SBHS01000007">
    <property type="protein sequence ID" value="TWU75379.1"/>
    <property type="molecule type" value="Genomic_DNA"/>
</dbReference>
<evidence type="ECO:0000256" key="2">
    <source>
        <dbReference type="ARBA" id="ARBA00005466"/>
    </source>
</evidence>